<feature type="domain" description="Spore germination GerD central core" evidence="3">
    <location>
        <begin position="65"/>
        <end position="177"/>
    </location>
</feature>
<dbReference type="InterPro" id="IPR041262">
    <property type="entry name" value="GerD_central"/>
</dbReference>
<feature type="compositionally biased region" description="Basic and acidic residues" evidence="1">
    <location>
        <begin position="176"/>
        <end position="196"/>
    </location>
</feature>
<comment type="caution">
    <text evidence="4">The sequence shown here is derived from an EMBL/GenBank/DDBJ whole genome shotgun (WGS) entry which is preliminary data.</text>
</comment>
<feature type="chain" id="PRO_5045558697" evidence="2">
    <location>
        <begin position="21"/>
        <end position="196"/>
    </location>
</feature>
<feature type="region of interest" description="Disordered" evidence="1">
    <location>
        <begin position="175"/>
        <end position="196"/>
    </location>
</feature>
<evidence type="ECO:0000313" key="4">
    <source>
        <dbReference type="EMBL" id="MBM7716187.1"/>
    </source>
</evidence>
<dbReference type="Proteomes" id="UP000823485">
    <property type="component" value="Unassembled WGS sequence"/>
</dbReference>
<dbReference type="EMBL" id="JAFBFH010000023">
    <property type="protein sequence ID" value="MBM7716187.1"/>
    <property type="molecule type" value="Genomic_DNA"/>
</dbReference>
<evidence type="ECO:0000259" key="3">
    <source>
        <dbReference type="Pfam" id="PF17898"/>
    </source>
</evidence>
<dbReference type="NCBIfam" id="NF040801">
    <property type="entry name" value="spore_GerD"/>
    <property type="match status" value="1"/>
</dbReference>
<dbReference type="PROSITE" id="PS51257">
    <property type="entry name" value="PROKAR_LIPOPROTEIN"/>
    <property type="match status" value="1"/>
</dbReference>
<accession>A0ABS2R968</accession>
<protein>
    <submittedName>
        <fullName evidence="4">Spore germination protein D</fullName>
    </submittedName>
</protein>
<feature type="signal peptide" evidence="2">
    <location>
        <begin position="1"/>
        <end position="20"/>
    </location>
</feature>
<sequence length="196" mass="22333">MRKGVLLLLVCIILFISACGGNEMETGQLDYDQTKKMVVDILKTDDGKKAIKDIMTDEQVQQQFVMDQAVVTETIEQSLASKKAEDFWKKSLQDPKFAEAMAKGMQKQHEELLKSLMKDPEYQKMMIDIMKDPATQKELAEGFKSQEFREHLREVVTETIESPLYQAKMQEIMMKAAEEKKGGNKKDKEQGGGDSQ</sequence>
<keyword evidence="2" id="KW-0732">Signal</keyword>
<name>A0ABS2R968_9BACI</name>
<dbReference type="RefSeq" id="WP_077113880.1">
    <property type="nucleotide sequence ID" value="NZ_JAFBFH010000023.1"/>
</dbReference>
<proteinExistence type="predicted"/>
<evidence type="ECO:0000256" key="1">
    <source>
        <dbReference type="SAM" id="MobiDB-lite"/>
    </source>
</evidence>
<organism evidence="4 5">
    <name type="scientific">Siminovitchia thermophila</name>
    <dbReference type="NCBI Taxonomy" id="1245522"/>
    <lineage>
        <taxon>Bacteria</taxon>
        <taxon>Bacillati</taxon>
        <taxon>Bacillota</taxon>
        <taxon>Bacilli</taxon>
        <taxon>Bacillales</taxon>
        <taxon>Bacillaceae</taxon>
        <taxon>Siminovitchia</taxon>
    </lineage>
</organism>
<keyword evidence="5" id="KW-1185">Reference proteome</keyword>
<gene>
    <name evidence="4" type="ORF">JOC94_003198</name>
</gene>
<reference evidence="4 5" key="1">
    <citation type="submission" date="2021-01" db="EMBL/GenBank/DDBJ databases">
        <title>Genomic Encyclopedia of Type Strains, Phase IV (KMG-IV): sequencing the most valuable type-strain genomes for metagenomic binning, comparative biology and taxonomic classification.</title>
        <authorList>
            <person name="Goeker M."/>
        </authorList>
    </citation>
    <scope>NUCLEOTIDE SEQUENCE [LARGE SCALE GENOMIC DNA]</scope>
    <source>
        <strain evidence="4 5">DSM 105453</strain>
    </source>
</reference>
<evidence type="ECO:0000313" key="5">
    <source>
        <dbReference type="Proteomes" id="UP000823485"/>
    </source>
</evidence>
<dbReference type="Pfam" id="PF17898">
    <property type="entry name" value="GerD"/>
    <property type="match status" value="1"/>
</dbReference>
<evidence type="ECO:0000256" key="2">
    <source>
        <dbReference type="SAM" id="SignalP"/>
    </source>
</evidence>